<evidence type="ECO:0000313" key="3">
    <source>
        <dbReference type="Proteomes" id="UP000216354"/>
    </source>
</evidence>
<evidence type="ECO:0000313" key="2">
    <source>
        <dbReference type="EMBL" id="OZI65017.1"/>
    </source>
</evidence>
<dbReference type="InterPro" id="IPR032774">
    <property type="entry name" value="WG_beta_rep"/>
</dbReference>
<name>A0ABX4EZ43_9BORD</name>
<dbReference type="Proteomes" id="UP000216354">
    <property type="component" value="Unassembled WGS sequence"/>
</dbReference>
<dbReference type="EMBL" id="NEVR01000002">
    <property type="protein sequence ID" value="OZI65017.1"/>
    <property type="molecule type" value="Genomic_DNA"/>
</dbReference>
<organism evidence="2 3">
    <name type="scientific">Bordetella genomosp. 1</name>
    <dbReference type="NCBI Taxonomy" id="1395607"/>
    <lineage>
        <taxon>Bacteria</taxon>
        <taxon>Pseudomonadati</taxon>
        <taxon>Pseudomonadota</taxon>
        <taxon>Betaproteobacteria</taxon>
        <taxon>Burkholderiales</taxon>
        <taxon>Alcaligenaceae</taxon>
        <taxon>Bordetella</taxon>
    </lineage>
</organism>
<reference evidence="2 3" key="1">
    <citation type="submission" date="2017-05" db="EMBL/GenBank/DDBJ databases">
        <title>Complete and WGS of Bordetella genogroups.</title>
        <authorList>
            <person name="Spilker T."/>
            <person name="Lipuma J."/>
        </authorList>
    </citation>
    <scope>NUCLEOTIDE SEQUENCE [LARGE SCALE GENOMIC DNA]</scope>
    <source>
        <strain evidence="2 3">AU9795</strain>
    </source>
</reference>
<gene>
    <name evidence="2" type="ORF">CAL27_08025</name>
</gene>
<accession>A0ABX4EZ43</accession>
<feature type="compositionally biased region" description="Pro residues" evidence="1">
    <location>
        <begin position="403"/>
        <end position="429"/>
    </location>
</feature>
<feature type="region of interest" description="Disordered" evidence="1">
    <location>
        <begin position="394"/>
        <end position="477"/>
    </location>
</feature>
<dbReference type="Pfam" id="PF14903">
    <property type="entry name" value="WG_beta_rep"/>
    <property type="match status" value="3"/>
</dbReference>
<sequence>MRTAEGTHGRDRARPQPSGRTRPHPALHWAALAVACALSAQARAQADTPAADPPPPVPLVDQQDAADATWTWANTCVSNTMRDTDCARDFSEGLAAVKLAAGEDDDARWGYIDAQGRVAIGPSYAEAEPFQNGLAAAMQDGKWGYLDRQGKWAIAPRFDSATGFNAEGSALVTLDEHDVLIDRQGKVLKTFPLGTRTWGFQPGQRLAAMEGPSTALLLDTRTGKARALPDDVMALGEPQGGLLPAQSRSSRYGGEWGMLDDQGRWAVRPDVLRSREAPRRIGTHFAVLRDDTWQVVDGASGKPADDARYRGVQNVGDSLWALQRTEGGFIVVDARLQTVMQDPAEYLRLDQREGWILVQGEQGTMLVPPQGKPVTLDAGHYSIEFRNGRAWVSQTRPDATPTIAPPTPPSPPGMPPPPQAVVVPPPPMAPDAVADAVADAVTEAPEEADAAVSPPDTEAGPAADRTEHDTARSAADAAAADAAAADAAAADAAAADAAAADAAAADATAAADVAGAAPAVAADAQDADDAAIDVAGAEDWEGARVVQVYERDGRPLLSPATVNAMGAYRLWHFSAGRDADAAAAARQLPLAYLTARDYERPPALLTLSGELVSRPEWAEIGGDDRRMPVAVRTKDGKMGAVDANGDWQVAPTFSGIEYFNADYTWAYTGRGRGDKPVLIDAHGKPVPLPARIAEDGDRLRGDVLRYRERGRKGREQWGLWSIKRNAPVGDGMYDSLQEFTGDWAAAERDGKWGVIDLNGKWVVAPTFEGGYSFNFQEGGILRGRERNDNYRLIDLRTGRSSEPFRQEPRKLGNDRWLGQRDDGTLVLVGPIGTSVQVARTQPGRHEVYGNWLHLSFDGGNGAIDARGNWRIAPEQGEFNPFFVQPEALARLYTEGHYYVVDEQGRKVLPQLGDGMPLASMKRIAFSDDERRETRVTDLQGRLVTTLAGTYAIDDDHASEGVVPYREEHGRFGLLDAAGVRIVGPYFDKLGAMKQGRAWAQRADRSGKWLGYIDTTGRYAIPPRYLEANDFAGGRALVRVPGQLQFIDTDGKPMARLLPLCGVLAVLDADGRVTWPREPLTCQRARALTTAAPANPQAAKNP</sequence>
<evidence type="ECO:0008006" key="4">
    <source>
        <dbReference type="Google" id="ProtNLM"/>
    </source>
</evidence>
<dbReference type="PANTHER" id="PTHR37841:SF1">
    <property type="entry name" value="DUF3298 DOMAIN-CONTAINING PROTEIN"/>
    <property type="match status" value="1"/>
</dbReference>
<protein>
    <recommendedName>
        <fullName evidence="4">WG repeat-containing protein</fullName>
    </recommendedName>
</protein>
<evidence type="ECO:0000256" key="1">
    <source>
        <dbReference type="SAM" id="MobiDB-lite"/>
    </source>
</evidence>
<feature type="compositionally biased region" description="Basic and acidic residues" evidence="1">
    <location>
        <begin position="1"/>
        <end position="14"/>
    </location>
</feature>
<feature type="region of interest" description="Disordered" evidence="1">
    <location>
        <begin position="1"/>
        <end position="24"/>
    </location>
</feature>
<comment type="caution">
    <text evidence="2">The sequence shown here is derived from an EMBL/GenBank/DDBJ whole genome shotgun (WGS) entry which is preliminary data.</text>
</comment>
<keyword evidence="3" id="KW-1185">Reference proteome</keyword>
<dbReference type="PANTHER" id="PTHR37841">
    <property type="entry name" value="GLR2918 PROTEIN"/>
    <property type="match status" value="1"/>
</dbReference>
<feature type="compositionally biased region" description="Low complexity" evidence="1">
    <location>
        <begin position="430"/>
        <end position="443"/>
    </location>
</feature>
<dbReference type="SUPFAM" id="SSF69360">
    <property type="entry name" value="Cell wall binding repeat"/>
    <property type="match status" value="1"/>
</dbReference>
<proteinExistence type="predicted"/>